<dbReference type="GO" id="GO:0003824">
    <property type="term" value="F:catalytic activity"/>
    <property type="evidence" value="ECO:0007669"/>
    <property type="project" value="InterPro"/>
</dbReference>
<dbReference type="Pfam" id="PF00550">
    <property type="entry name" value="PP-binding"/>
    <property type="match status" value="3"/>
</dbReference>
<feature type="domain" description="Carrier" evidence="8">
    <location>
        <begin position="2124"/>
        <end position="2199"/>
    </location>
</feature>
<dbReference type="FunFam" id="2.30.38.10:FF:000001">
    <property type="entry name" value="Non-ribosomal peptide synthetase PvdI"/>
    <property type="match status" value="2"/>
</dbReference>
<dbReference type="InterPro" id="IPR029058">
    <property type="entry name" value="AB_hydrolase_fold"/>
</dbReference>
<dbReference type="KEGG" id="msd:MYSTI_06151"/>
<dbReference type="NCBIfam" id="NF003417">
    <property type="entry name" value="PRK04813.1"/>
    <property type="match status" value="3"/>
</dbReference>
<dbReference type="InterPro" id="IPR036736">
    <property type="entry name" value="ACP-like_sf"/>
</dbReference>
<keyword evidence="3" id="KW-0597">Phosphoprotein</keyword>
<dbReference type="PROSITE" id="PS00455">
    <property type="entry name" value="AMP_BINDING"/>
    <property type="match status" value="3"/>
</dbReference>
<keyword evidence="11" id="KW-1185">Reference proteome</keyword>
<dbReference type="InterPro" id="IPR023213">
    <property type="entry name" value="CAT-like_dom_sf"/>
</dbReference>
<dbReference type="eggNOG" id="COG1020">
    <property type="taxonomic scope" value="Bacteria"/>
</dbReference>
<dbReference type="Gene3D" id="3.30.559.10">
    <property type="entry name" value="Chloramphenicol acetyltransferase-like domain"/>
    <property type="match status" value="3"/>
</dbReference>
<dbReference type="SUPFAM" id="SSF50022">
    <property type="entry name" value="ISP domain"/>
    <property type="match status" value="1"/>
</dbReference>
<dbReference type="FunFam" id="3.40.50.980:FF:000001">
    <property type="entry name" value="Non-ribosomal peptide synthetase"/>
    <property type="match status" value="2"/>
</dbReference>
<dbReference type="InterPro" id="IPR010071">
    <property type="entry name" value="AA_adenyl_dom"/>
</dbReference>
<dbReference type="InterPro" id="IPR001242">
    <property type="entry name" value="Condensation_dom"/>
</dbReference>
<sequence>MMLELEARHWSQLRVEDERYLCLQLGTRWSVILDRCKHKGGPLSKGTWDETTRSIRCPWHELINGPRDLARQQVPSVRVGSVVRFFVPDPAQIQPVPHGGHAMAEVVSSAAPVSLAPPVRQEGEGFQPLSHAQQRIWMTEQLHPGTAFANLGGLLEVRGPVRLDLLAEALQRFARGTEALQLELRMEAGQAQQRRGQGHVPRVETVDFSSEADPRAAAERWCTERIRAPFPLTGGPLYRLVVVKLGEGRGGYFACVHHLVGDGFSLGLLVRSVGRLYAALVSGGAAAVGQEPSYLAYVARERAYLESEEREEHRKQWHALLAGRDGGGLLRAAGTAFDDTRAVRHTLTLDEEETRAVARVARGAESTVPRLFTALTGLFVSRLTGQRDTCLGTFVHGRTAREDLLTFGMTVGTVPLRFDVDGSAPFASLLRTVGAAQQRSLRGQRYPFDLLSRELRVGGLEGAPLFDVLVSFQNGRFDAELGGHPVDVTWLFNGHTPYSLTVHVSDRLGQGRLTVDMDFRESAFPAELPAVLAESFRRLVSEVLREGDASAVSRLSLVSPEQVARLAGWNPEPAPFPRDLNVAALLAEQAARSPERVAVRDGKAGITYAELEARAMRVAAALRERGVGRGAVVGLLTARTVDLLAGLEGILLAGAAYLPLDGQQPRERLALLLEDAGVRHVVVDASGALTVDGLAVEKVDVRGTLPEGVGSTDRRAVEAVASPEDVAYVLYTSGSTGRPKGVQVPHRALANFLAAMVEALPLSSEGLRVLCTTTATFDIFALETLLPLWLGHEVVLADEASQRAPELLGRRIQETGCHVVQLTPSRLQLLLEDPVGRAALASVRLLLVGGEPLPAHLLARARELTSARIFNLYGPTETTVWSTASELTHKVAVDVGRPVLNTQVLVLDVAGELLPPGVIGELCIAGEGLARGYLGRPELTAERFVASALASGGRLYRTGDRARWLPSGELEHHGRTDLQVKLRGHRIEPGEIEACLVTSGLASAAAVVVRNDANGGPVLAAFYVPREPQRSPREVLARLLPDALVPTYFVPLTTLPTLPSGKVDRNALVLTPGQGREDAPRVTPATPTESRLLPLFQQVLGTESLGVTDSFFEQGGHSLLAVRLAHRISELTGRRVSVVDVFHSPTVRTLAERVDAAAPAWGSLPRVAEAGGHHPVSAAQAWLYVLQAQGGTGDLRYHMTGALELSGPLDAGRLEAALRSLVQRHEAFRTSFVLEDGEVRQRVAASVPFTLERLRAAGEDLPELARRFVRPFDLAEAPLFRAALVEREGGAARLLVDMHHLISDAASVEVVLRELVALYAGESLPSPGPGPRDAAAWQRERLESPELRAQAEYWRRALSPTPPPLDLPADGPRTQAASLDAEAWTVELPSALSNGLRELCRRQGTTLFNGLLAAFTVLLSRHGATRDVAVGAPVLGRGHPDLRDAVGLFMDTVVLRNTVREEESALSFLARVARTTEGALAHQELPFAQVVAQAQEGAGAARGALFDVLFSLQDEGPRTLGTASGLRLERLESPLPTSKVELTLTAQVGDAGPLRLEWSFRRALFTRERIERLAERYVSLLEAFVRRPQAALRDLSLFPGDEEARLRAGFNTAHHDYPLHRTVGELFSEQAALHAEALAVWHEGQGLTYRELDARSNQLARRLRSLGVGRESVVAVLSRPCVELVVGILAVVKAGGAWLPLDPSHPAERVALLLEDAGARWLLEDVEHPAVRFAGTRLLLDGAADEAAAPLAVESQPDDLLYVIYTSGTTGTPKGVMMEHQALCNQVHWLRRMFAPAERLRHMLLVSPAVDVSVHQLFLPLMRGDALFLPTYDTLVSPEALHTYVVENRIDVVDSVPALLKGLLEQGNTREKLKVPYLCFGGDVLSASVVELVERHADVSTLVNYYGPTEACLNTTALFTRDWRRYTQVPIGPPVDNYRVYLLDAHLNLVPPGTPGELCVGGVGLARGYLGRPDLTAERFVPNPFAPGERMYRTGDLARWLPDGQVDFLGRVDQQVKIRGFRVETGEVEVVIGRLPGVADCVVEALDDGRDGKRLAAFVVPRAGARLELAQVREALKAKLPAYMVPSLLVPLDALPVTVSGKTDRKALAALALARASEPETFERALSEREQQVARIWSQVLGVTVARPSEDFFDLGGHSLLATQVASRLRAELGLEAPLRLLFEHPVLESFARALEGVVPSARAVEHIPAVPRTGPLVASSAQQRLWFLDQLEPGSPLYTIAGSVRLEGRLDVDALEAAFRRLVARHEALRTTFAVSEGRCVQVFHPEMDFALEREDVPGGALEQATLRDAARRPFNLATGPLLRATLYRLSPERHVVLVAMHHIIADGWSINLLLQELARTYEAEVTGTSAALAPLPIQYADYAVWQRQGGGAETLESDLAFWKAHLGERPPPLRLPTDRPRPAVQTTRGALLVGTLPGALARGLEALGREEGRTLFMTLLAAFQALLHRYTGQRTIIVGTPIANRTRQETEGVLGCFVNTLALRADVDPEEPFPAFAERVGSAVLAGYAHQAMPFDVLVERLEVERDLSQSPLVQVLFVLQNAPGGVVELPGLRMEIEEVSTETAKFDLSLAMAEVPAGLEYTFEYNTDLFTSVTVERLAKSFQVLLEGLVARPTARLRELPVLPPEEARFLSSLNNTAAPVAPRLARELLERQARTRPDVPALEHRGEVLTFREWDQRANQLAWALRERGVGPESVVGLCLEPSLDVVVAILGILKSGAAYLPLDPDYPAERLAFMLRDSGARVLVTREPLLGATSPPEGVTCFLWEREAPAMARQSVEAPPMEGEADSLAYLIYTSGSTGVPKAVMISQRALVNYSDAAAHVYGLKAEHRALLLSSISFDMSVEQLFPCLFVGGTLVIREPDTLDTIHGFAARLDAWRIGYLSTPAALWAELTAELARGTLTLPSSVRVVVSGGEKILPSRVLAWRRAVDPSVQMFNSYGPTESTVIATSCNLNPLPTELLETHEVPLGLPIPNMRVHVLDAYLQPVARGVAGEVFIGGVGVGRGYHRRPDLTATRFIPDPFSPEPGGRLYRTGDVARRLENGMVEYLGRSDHQVKLRGFRVELGEIETALSAHPDVKDVVVTVRDEPPTGKRLVAYVTPRADVRPTGTVLRAFLKSRLPDYMVPAAYVCLDALPIAPGGKVERSRLPAPERAADEVFVAPRGELEESLARVFSDVLGVERVSATDDFFVLGGHSLLATQLVARLRDALGVDVPLRAVFEHPTVEALASKVATLREAGAAGEERIGRASRQGRRVKR</sequence>
<dbReference type="Gene3D" id="1.10.1200.10">
    <property type="entry name" value="ACP-like"/>
    <property type="match status" value="2"/>
</dbReference>
<dbReference type="InterPro" id="IPR017941">
    <property type="entry name" value="Rieske_2Fe-2S"/>
</dbReference>
<dbReference type="InterPro" id="IPR000873">
    <property type="entry name" value="AMP-dep_synth/lig_dom"/>
</dbReference>
<dbReference type="Gene3D" id="3.30.559.30">
    <property type="entry name" value="Nonribosomal peptide synthetase, condensation domain"/>
    <property type="match status" value="3"/>
</dbReference>
<evidence type="ECO:0000256" key="1">
    <source>
        <dbReference type="ARBA" id="ARBA00001957"/>
    </source>
</evidence>
<evidence type="ECO:0000259" key="9">
    <source>
        <dbReference type="PROSITE" id="PS51296"/>
    </source>
</evidence>
<evidence type="ECO:0000259" key="8">
    <source>
        <dbReference type="PROSITE" id="PS50075"/>
    </source>
</evidence>
<dbReference type="FunFam" id="3.30.300.30:FF:000015">
    <property type="entry name" value="Nonribosomal peptide synthase SidD"/>
    <property type="match status" value="1"/>
</dbReference>
<dbReference type="GO" id="GO:0043041">
    <property type="term" value="P:amino acid activation for nonribosomal peptide biosynthetic process"/>
    <property type="evidence" value="ECO:0007669"/>
    <property type="project" value="TreeGrafter"/>
</dbReference>
<dbReference type="Gene3D" id="3.40.50.1820">
    <property type="entry name" value="alpha/beta hydrolase"/>
    <property type="match status" value="1"/>
</dbReference>
<dbReference type="Pfam" id="PF00501">
    <property type="entry name" value="AMP-binding"/>
    <property type="match status" value="3"/>
</dbReference>
<evidence type="ECO:0000313" key="10">
    <source>
        <dbReference type="EMBL" id="AGC47424.1"/>
    </source>
</evidence>
<dbReference type="Gene3D" id="3.30.300.30">
    <property type="match status" value="3"/>
</dbReference>
<dbReference type="HOGENOM" id="CLU_000022_0_0_7"/>
<feature type="domain" description="Carrier" evidence="8">
    <location>
        <begin position="3184"/>
        <end position="3259"/>
    </location>
</feature>
<dbReference type="GO" id="GO:0051537">
    <property type="term" value="F:2 iron, 2 sulfur cluster binding"/>
    <property type="evidence" value="ECO:0007669"/>
    <property type="project" value="UniProtKB-KW"/>
</dbReference>
<comment type="cofactor">
    <cofactor evidence="1">
        <name>pantetheine 4'-phosphate</name>
        <dbReference type="ChEBI" id="CHEBI:47942"/>
    </cofactor>
</comment>
<dbReference type="FunFam" id="3.40.50.12780:FF:000012">
    <property type="entry name" value="Non-ribosomal peptide synthetase"/>
    <property type="match status" value="2"/>
</dbReference>
<dbReference type="InterPro" id="IPR020845">
    <property type="entry name" value="AMP-binding_CS"/>
</dbReference>
<dbReference type="OrthoDB" id="5475814at2"/>
<dbReference type="Gene3D" id="3.40.50.980">
    <property type="match status" value="6"/>
</dbReference>
<dbReference type="FunFam" id="3.30.559.10:FF:000012">
    <property type="entry name" value="Non-ribosomal peptide synthetase"/>
    <property type="match status" value="1"/>
</dbReference>
<organism evidence="10 11">
    <name type="scientific">Myxococcus stipitatus (strain DSM 14675 / JCM 12634 / Mx s8)</name>
    <dbReference type="NCBI Taxonomy" id="1278073"/>
    <lineage>
        <taxon>Bacteria</taxon>
        <taxon>Pseudomonadati</taxon>
        <taxon>Myxococcota</taxon>
        <taxon>Myxococcia</taxon>
        <taxon>Myxococcales</taxon>
        <taxon>Cystobacterineae</taxon>
        <taxon>Myxococcaceae</taxon>
        <taxon>Myxococcus</taxon>
    </lineage>
</organism>
<dbReference type="SUPFAM" id="SSF56801">
    <property type="entry name" value="Acetyl-CoA synthetase-like"/>
    <property type="match status" value="3"/>
</dbReference>
<dbReference type="InterPro" id="IPR025110">
    <property type="entry name" value="AMP-bd_C"/>
</dbReference>
<dbReference type="InterPro" id="IPR006162">
    <property type="entry name" value="Ppantetheine_attach_site"/>
</dbReference>
<name>L7ULT4_MYXSD</name>
<dbReference type="EMBL" id="CP004025">
    <property type="protein sequence ID" value="AGC47424.1"/>
    <property type="molecule type" value="Genomic_DNA"/>
</dbReference>
<dbReference type="PROSITE" id="PS51296">
    <property type="entry name" value="RIESKE"/>
    <property type="match status" value="1"/>
</dbReference>
<dbReference type="Gene3D" id="2.30.38.10">
    <property type="entry name" value="Luciferase, Domain 3"/>
    <property type="match status" value="3"/>
</dbReference>
<dbReference type="PANTHER" id="PTHR45527">
    <property type="entry name" value="NONRIBOSOMAL PEPTIDE SYNTHETASE"/>
    <property type="match status" value="1"/>
</dbReference>
<dbReference type="CDD" id="cd19531">
    <property type="entry name" value="LCL_NRPS-like"/>
    <property type="match status" value="2"/>
</dbReference>
<keyword evidence="7" id="KW-0411">Iron-sulfur</keyword>
<evidence type="ECO:0000313" key="11">
    <source>
        <dbReference type="Proteomes" id="UP000011131"/>
    </source>
</evidence>
<dbReference type="InterPro" id="IPR045851">
    <property type="entry name" value="AMP-bd_C_sf"/>
</dbReference>
<evidence type="ECO:0000256" key="7">
    <source>
        <dbReference type="ARBA" id="ARBA00023014"/>
    </source>
</evidence>
<dbReference type="GO" id="GO:0072330">
    <property type="term" value="P:monocarboxylic acid biosynthetic process"/>
    <property type="evidence" value="ECO:0007669"/>
    <property type="project" value="UniProtKB-ARBA"/>
</dbReference>
<reference evidence="10 11" key="1">
    <citation type="journal article" date="2013" name="Genome Announc.">
        <title>Complete genome sequence of Myxococcus stipitatus strain DSM 14675, a fruiting myxobacterium.</title>
        <authorList>
            <person name="Huntley S."/>
            <person name="Kneip S."/>
            <person name="Treuner-Lange A."/>
            <person name="Sogaard-Andersen L."/>
        </authorList>
    </citation>
    <scope>NUCLEOTIDE SEQUENCE [LARGE SCALE GENOMIC DNA]</scope>
    <source>
        <strain evidence="11">DSM 14675 / JCM 12634 / Mx s8</strain>
    </source>
</reference>
<dbReference type="GO" id="GO:0005829">
    <property type="term" value="C:cytosol"/>
    <property type="evidence" value="ECO:0007669"/>
    <property type="project" value="TreeGrafter"/>
</dbReference>
<dbReference type="Proteomes" id="UP000011131">
    <property type="component" value="Chromosome"/>
</dbReference>
<dbReference type="GO" id="GO:0031177">
    <property type="term" value="F:phosphopantetheine binding"/>
    <property type="evidence" value="ECO:0007669"/>
    <property type="project" value="InterPro"/>
</dbReference>
<dbReference type="Pfam" id="PF00668">
    <property type="entry name" value="Condensation"/>
    <property type="match status" value="3"/>
</dbReference>
<protein>
    <submittedName>
        <fullName evidence="10">Non-ribosomal peptide synthetase</fullName>
    </submittedName>
</protein>
<dbReference type="CDD" id="cd05930">
    <property type="entry name" value="A_NRPS"/>
    <property type="match status" value="3"/>
</dbReference>
<proteinExistence type="predicted"/>
<evidence type="ECO:0000256" key="3">
    <source>
        <dbReference type="ARBA" id="ARBA00022553"/>
    </source>
</evidence>
<dbReference type="NCBIfam" id="TIGR01733">
    <property type="entry name" value="AA-adenyl-dom"/>
    <property type="match status" value="3"/>
</dbReference>
<keyword evidence="2" id="KW-0596">Phosphopantetheine</keyword>
<feature type="domain" description="Rieske" evidence="9">
    <location>
        <begin position="5"/>
        <end position="60"/>
    </location>
</feature>
<dbReference type="PANTHER" id="PTHR45527:SF1">
    <property type="entry name" value="FATTY ACID SYNTHASE"/>
    <property type="match status" value="1"/>
</dbReference>
<gene>
    <name evidence="10" type="ordered locus">MYSTI_06151</name>
</gene>
<dbReference type="PROSITE" id="PS00012">
    <property type="entry name" value="PHOSPHOPANTETHEINE"/>
    <property type="match status" value="1"/>
</dbReference>
<dbReference type="SUPFAM" id="SSF52777">
    <property type="entry name" value="CoA-dependent acyltransferases"/>
    <property type="match status" value="6"/>
</dbReference>
<feature type="domain" description="Carrier" evidence="8">
    <location>
        <begin position="1083"/>
        <end position="1158"/>
    </location>
</feature>
<keyword evidence="5" id="KW-0479">Metal-binding</keyword>
<evidence type="ECO:0000256" key="2">
    <source>
        <dbReference type="ARBA" id="ARBA00022450"/>
    </source>
</evidence>
<dbReference type="SUPFAM" id="SSF47336">
    <property type="entry name" value="ACP-like"/>
    <property type="match status" value="3"/>
</dbReference>
<accession>L7ULT4</accession>
<dbReference type="Gene3D" id="2.102.10.10">
    <property type="entry name" value="Rieske [2Fe-2S] iron-sulphur domain"/>
    <property type="match status" value="1"/>
</dbReference>
<evidence type="ECO:0000256" key="5">
    <source>
        <dbReference type="ARBA" id="ARBA00022723"/>
    </source>
</evidence>
<dbReference type="PROSITE" id="PS50075">
    <property type="entry name" value="CARRIER"/>
    <property type="match status" value="3"/>
</dbReference>
<dbReference type="Pfam" id="PF00355">
    <property type="entry name" value="Rieske"/>
    <property type="match status" value="1"/>
</dbReference>
<evidence type="ECO:0000256" key="4">
    <source>
        <dbReference type="ARBA" id="ARBA00022714"/>
    </source>
</evidence>
<dbReference type="InterPro" id="IPR020806">
    <property type="entry name" value="PKS_PP-bd"/>
</dbReference>
<dbReference type="InterPro" id="IPR036922">
    <property type="entry name" value="Rieske_2Fe-2S_sf"/>
</dbReference>
<keyword evidence="6" id="KW-0408">Iron</keyword>
<evidence type="ECO:0000256" key="6">
    <source>
        <dbReference type="ARBA" id="ARBA00023004"/>
    </source>
</evidence>
<dbReference type="PATRIC" id="fig|1278073.3.peg.6239"/>
<dbReference type="GO" id="GO:0044550">
    <property type="term" value="P:secondary metabolite biosynthetic process"/>
    <property type="evidence" value="ECO:0007669"/>
    <property type="project" value="UniProtKB-ARBA"/>
</dbReference>
<keyword evidence="4" id="KW-0001">2Fe-2S</keyword>
<dbReference type="STRING" id="1278073.MYSTI_06151"/>
<dbReference type="FunFam" id="3.30.300.30:FF:000010">
    <property type="entry name" value="Enterobactin synthetase component F"/>
    <property type="match status" value="1"/>
</dbReference>
<dbReference type="SMART" id="SM00823">
    <property type="entry name" value="PKS_PP"/>
    <property type="match status" value="3"/>
</dbReference>
<dbReference type="Pfam" id="PF13193">
    <property type="entry name" value="AMP-binding_C"/>
    <property type="match status" value="2"/>
</dbReference>
<dbReference type="InterPro" id="IPR009081">
    <property type="entry name" value="PP-bd_ACP"/>
</dbReference>
<dbReference type="FunFam" id="1.10.1200.10:FF:000016">
    <property type="entry name" value="Non-ribosomal peptide synthase"/>
    <property type="match status" value="1"/>
</dbReference>
<dbReference type="GO" id="GO:0046872">
    <property type="term" value="F:metal ion binding"/>
    <property type="evidence" value="ECO:0007669"/>
    <property type="project" value="UniProtKB-KW"/>
</dbReference>